<organism evidence="2 3">
    <name type="scientific">Streptomonospora salina</name>
    <dbReference type="NCBI Taxonomy" id="104205"/>
    <lineage>
        <taxon>Bacteria</taxon>
        <taxon>Bacillati</taxon>
        <taxon>Actinomycetota</taxon>
        <taxon>Actinomycetes</taxon>
        <taxon>Streptosporangiales</taxon>
        <taxon>Nocardiopsidaceae</taxon>
        <taxon>Streptomonospora</taxon>
    </lineage>
</organism>
<dbReference type="PROSITE" id="PS50878">
    <property type="entry name" value="RT_POL"/>
    <property type="match status" value="1"/>
</dbReference>
<dbReference type="InterPro" id="IPR000477">
    <property type="entry name" value="RT_dom"/>
</dbReference>
<name>A0A841ECM0_9ACTN</name>
<dbReference type="Proteomes" id="UP000578077">
    <property type="component" value="Unassembled WGS sequence"/>
</dbReference>
<keyword evidence="2" id="KW-0808">Transferase</keyword>
<sequence>MKAVESLGLPAWVGLYVRRWLAVEAVAADGRTIARDRGTPQGGLVSPVLADLFLHDAFDSWMSAGIVRFGSRTITA</sequence>
<dbReference type="EMBL" id="JACHLY010000001">
    <property type="protein sequence ID" value="MBB6000144.1"/>
    <property type="molecule type" value="Genomic_DNA"/>
</dbReference>
<accession>A0A841ECM0</accession>
<keyword evidence="2" id="KW-0695">RNA-directed DNA polymerase</keyword>
<dbReference type="SUPFAM" id="SSF56672">
    <property type="entry name" value="DNA/RNA polymerases"/>
    <property type="match status" value="1"/>
</dbReference>
<dbReference type="RefSeq" id="WP_246463767.1">
    <property type="nucleotide sequence ID" value="NZ_BAABKT010000012.1"/>
</dbReference>
<keyword evidence="2" id="KW-0548">Nucleotidyltransferase</keyword>
<keyword evidence="3" id="KW-1185">Reference proteome</keyword>
<feature type="domain" description="Reverse transcriptase" evidence="1">
    <location>
        <begin position="1"/>
        <end position="76"/>
    </location>
</feature>
<dbReference type="GO" id="GO:0003964">
    <property type="term" value="F:RNA-directed DNA polymerase activity"/>
    <property type="evidence" value="ECO:0007669"/>
    <property type="project" value="UniProtKB-KW"/>
</dbReference>
<comment type="caution">
    <text evidence="2">The sequence shown here is derived from an EMBL/GenBank/DDBJ whole genome shotgun (WGS) entry which is preliminary data.</text>
</comment>
<evidence type="ECO:0000313" key="2">
    <source>
        <dbReference type="EMBL" id="MBB6000144.1"/>
    </source>
</evidence>
<proteinExistence type="predicted"/>
<evidence type="ECO:0000259" key="1">
    <source>
        <dbReference type="PROSITE" id="PS50878"/>
    </source>
</evidence>
<gene>
    <name evidence="2" type="ORF">HNR25_003895</name>
</gene>
<dbReference type="AlphaFoldDB" id="A0A841ECM0"/>
<protein>
    <submittedName>
        <fullName evidence="2">Retron-type reverse transcriptase</fullName>
    </submittedName>
</protein>
<evidence type="ECO:0000313" key="3">
    <source>
        <dbReference type="Proteomes" id="UP000578077"/>
    </source>
</evidence>
<dbReference type="InterPro" id="IPR043502">
    <property type="entry name" value="DNA/RNA_pol_sf"/>
</dbReference>
<reference evidence="2 3" key="1">
    <citation type="submission" date="2020-08" db="EMBL/GenBank/DDBJ databases">
        <title>Sequencing the genomes of 1000 actinobacteria strains.</title>
        <authorList>
            <person name="Klenk H.-P."/>
        </authorList>
    </citation>
    <scope>NUCLEOTIDE SEQUENCE [LARGE SCALE GENOMIC DNA]</scope>
    <source>
        <strain evidence="2 3">DSM 44593</strain>
    </source>
</reference>